<gene>
    <name evidence="2" type="ordered locus">NEQ033</name>
</gene>
<feature type="compositionally biased region" description="Pro residues" evidence="1">
    <location>
        <begin position="250"/>
        <end position="260"/>
    </location>
</feature>
<name>Q74MG2_NANEQ</name>
<keyword evidence="3" id="KW-1185">Reference proteome</keyword>
<dbReference type="AlphaFoldDB" id="Q74MG2"/>
<protein>
    <submittedName>
        <fullName evidence="2">NEQ033</fullName>
    </submittedName>
</protein>
<dbReference type="HOGENOM" id="CLU_458307_0_0_2"/>
<evidence type="ECO:0000313" key="2">
    <source>
        <dbReference type="EMBL" id="AAR38888.1"/>
    </source>
</evidence>
<accession>Q74MG2</accession>
<evidence type="ECO:0000313" key="3">
    <source>
        <dbReference type="Proteomes" id="UP000000578"/>
    </source>
</evidence>
<dbReference type="PATRIC" id="fig|228908.8.peg.33"/>
<evidence type="ECO:0000256" key="1">
    <source>
        <dbReference type="SAM" id="MobiDB-lite"/>
    </source>
</evidence>
<dbReference type="KEGG" id="neq:NEQ033"/>
<dbReference type="EMBL" id="AE017199">
    <property type="protein sequence ID" value="AAR38888.1"/>
    <property type="molecule type" value="Genomic_DNA"/>
</dbReference>
<dbReference type="Proteomes" id="UP000000578">
    <property type="component" value="Chromosome"/>
</dbReference>
<dbReference type="BioCyc" id="NEQU228908:GJB6-36-MONOMER"/>
<dbReference type="SUPFAM" id="SSF49299">
    <property type="entry name" value="PKD domain"/>
    <property type="match status" value="1"/>
</dbReference>
<dbReference type="EnsemblBacteria" id="AAR38888">
    <property type="protein sequence ID" value="AAR38888"/>
    <property type="gene ID" value="NEQ033"/>
</dbReference>
<proteinExistence type="predicted"/>
<dbReference type="STRING" id="228908.NEQ033"/>
<dbReference type="InterPro" id="IPR035986">
    <property type="entry name" value="PKD_dom_sf"/>
</dbReference>
<sequence>MLRLIILFLTIIGALAINVNVYSGTLVKSEDNYLILLKIGEGSFDANKVTITSLNSTFYLDYFNNINSSIDNYVYFDCPSGIKHTITFHDVINVGTDRGRIPQPTIILDIPNETGCKLIMKDYNNALERSEFNVSVCKDLTCNKNHVQKVLSVQPTATLSVSPSTINVGESVTITLTANNCYKDPVNLGGSYEITDDKSEISYSGTFNGNLSISKSFTLTQTGTHTITAKLYCYNGIITKTATVRVNKPSPTPSPSPKPSPSVSLSVTPTSINQYESIEITATINNCNGGTFHIWDSQGEYDKTGNVTGNTYTFTDTIQLTIPGTHTISLSATCNSNNYTDSKTVIVNEVPLQINSVTPINFTAIKIVTNKYVNTINATLNEKYLHWTPSQRKIENYNEKVDCSQQGIKYEYICVFNNFIANGSKITIEADSKQFNFAMNNETLPDILYYIEPNKPIFIAFEGYVDISYKPFNDAISNLTGTFMAYVNETPILYSDFSDYLPPYLAYFLNISNAVYLPIKYKNVTNPKKYNLEKGKYSLLALAGNIDGMANKVSIDLSNFEVFDLVWDFREGKQTKVFDLTPYWAKPLTNITWPN</sequence>
<reference evidence="2 3" key="1">
    <citation type="journal article" date="2003" name="Proc. Natl. Acad. Sci. U.S.A.">
        <title>The genome of Nanoarchaeum equitans: insights into early archaeal evolution and derived parasitism.</title>
        <authorList>
            <person name="Waters E."/>
            <person name="Hohn M.J."/>
            <person name="Ahel I."/>
            <person name="Graham D.E."/>
            <person name="Adams M.D."/>
            <person name="Barnstead M."/>
            <person name="Beeson K.Y."/>
            <person name="Bibbs L."/>
            <person name="Bolanos R."/>
            <person name="Keller M."/>
            <person name="Kretz K."/>
            <person name="Lin X."/>
            <person name="Mathur E."/>
            <person name="Ni J."/>
            <person name="Podar M."/>
            <person name="Richardson T."/>
            <person name="Sutton G.G."/>
            <person name="Simon M."/>
            <person name="Soll D."/>
            <person name="Stetter K.O."/>
            <person name="Short J.M."/>
            <person name="Noordewier M."/>
        </authorList>
    </citation>
    <scope>NUCLEOTIDE SEQUENCE [LARGE SCALE GENOMIC DNA]</scope>
    <source>
        <strain evidence="2 3">Kin4-M</strain>
    </source>
</reference>
<organism evidence="2 3">
    <name type="scientific">Nanoarchaeum equitans (strain Kin4-M)</name>
    <dbReference type="NCBI Taxonomy" id="228908"/>
    <lineage>
        <taxon>Archaea</taxon>
        <taxon>Nanobdellota</taxon>
        <taxon>Candidatus Nanoarchaeia</taxon>
        <taxon>Nanoarchaeales</taxon>
        <taxon>Nanoarchaeaceae</taxon>
        <taxon>Nanoarchaeum</taxon>
    </lineage>
</organism>
<feature type="region of interest" description="Disordered" evidence="1">
    <location>
        <begin position="245"/>
        <end position="267"/>
    </location>
</feature>